<dbReference type="AlphaFoldDB" id="A0A1C4DWC3"/>
<evidence type="ECO:0000313" key="2">
    <source>
        <dbReference type="Proteomes" id="UP000195991"/>
    </source>
</evidence>
<protein>
    <submittedName>
        <fullName evidence="1">Uncharacterized protein</fullName>
    </submittedName>
</protein>
<dbReference type="Proteomes" id="UP000195991">
    <property type="component" value="Unassembled WGS sequence"/>
</dbReference>
<reference evidence="1 2" key="1">
    <citation type="submission" date="2016-08" db="EMBL/GenBank/DDBJ databases">
        <authorList>
            <person name="Seilhamer J.J."/>
        </authorList>
    </citation>
    <scope>NUCLEOTIDE SEQUENCE [LARGE SCALE GENOMIC DNA]</scope>
    <source>
        <strain evidence="1 2">IEBC_T61001</strain>
    </source>
</reference>
<gene>
    <name evidence="1" type="ORF">BTT61001_02720</name>
</gene>
<name>A0A1C4DWC3_BACTU</name>
<organism evidence="1 2">
    <name type="scientific">Bacillus thuringiensis</name>
    <dbReference type="NCBI Taxonomy" id="1428"/>
    <lineage>
        <taxon>Bacteria</taxon>
        <taxon>Bacillati</taxon>
        <taxon>Bacillota</taxon>
        <taxon>Bacilli</taxon>
        <taxon>Bacillales</taxon>
        <taxon>Bacillaceae</taxon>
        <taxon>Bacillus</taxon>
        <taxon>Bacillus cereus group</taxon>
    </lineage>
</organism>
<dbReference type="EMBL" id="FMBI01000029">
    <property type="protein sequence ID" value="SCC35590.1"/>
    <property type="molecule type" value="Genomic_DNA"/>
</dbReference>
<evidence type="ECO:0000313" key="1">
    <source>
        <dbReference type="EMBL" id="SCC35590.1"/>
    </source>
</evidence>
<accession>A0A1C4DWC3</accession>
<proteinExistence type="predicted"/>
<sequence>MECLINGVYEITELISKEKEKNNE</sequence>